<evidence type="ECO:0000256" key="3">
    <source>
        <dbReference type="ARBA" id="ARBA00022692"/>
    </source>
</evidence>
<dbReference type="PANTHER" id="PTHR12677">
    <property type="entry name" value="GOLGI APPARATUS MEMBRANE PROTEIN TVP38-RELATED"/>
    <property type="match status" value="1"/>
</dbReference>
<dbReference type="RefSeq" id="WP_249314428.1">
    <property type="nucleotide sequence ID" value="NZ_JACRSR010000001.1"/>
</dbReference>
<keyword evidence="2 6" id="KW-1003">Cell membrane</keyword>
<evidence type="ECO:0000256" key="2">
    <source>
        <dbReference type="ARBA" id="ARBA00022475"/>
    </source>
</evidence>
<dbReference type="InterPro" id="IPR032816">
    <property type="entry name" value="VTT_dom"/>
</dbReference>
<comment type="caution">
    <text evidence="8">The sequence shown here is derived from an EMBL/GenBank/DDBJ whole genome shotgun (WGS) entry which is preliminary data.</text>
</comment>
<feature type="transmembrane region" description="Helical" evidence="6">
    <location>
        <begin position="143"/>
        <end position="165"/>
    </location>
</feature>
<evidence type="ECO:0000256" key="6">
    <source>
        <dbReference type="RuleBase" id="RU366058"/>
    </source>
</evidence>
<dbReference type="Proteomes" id="UP000623172">
    <property type="component" value="Unassembled WGS sequence"/>
</dbReference>
<dbReference type="AlphaFoldDB" id="A0A926D161"/>
<organism evidence="8 9">
    <name type="scientific">Gehongia tenuis</name>
    <dbReference type="NCBI Taxonomy" id="2763655"/>
    <lineage>
        <taxon>Bacteria</taxon>
        <taxon>Bacillati</taxon>
        <taxon>Bacillota</taxon>
        <taxon>Clostridia</taxon>
        <taxon>Christensenellales</taxon>
        <taxon>Christensenellaceae</taxon>
        <taxon>Gehongia</taxon>
    </lineage>
</organism>
<evidence type="ECO:0000256" key="4">
    <source>
        <dbReference type="ARBA" id="ARBA00022989"/>
    </source>
</evidence>
<evidence type="ECO:0000256" key="1">
    <source>
        <dbReference type="ARBA" id="ARBA00004651"/>
    </source>
</evidence>
<evidence type="ECO:0000313" key="9">
    <source>
        <dbReference type="Proteomes" id="UP000623172"/>
    </source>
</evidence>
<evidence type="ECO:0000256" key="5">
    <source>
        <dbReference type="ARBA" id="ARBA00023136"/>
    </source>
</evidence>
<evidence type="ECO:0000259" key="7">
    <source>
        <dbReference type="Pfam" id="PF09335"/>
    </source>
</evidence>
<dbReference type="EMBL" id="JACRSR010000001">
    <property type="protein sequence ID" value="MBC8530470.1"/>
    <property type="molecule type" value="Genomic_DNA"/>
</dbReference>
<feature type="domain" description="VTT" evidence="7">
    <location>
        <begin position="77"/>
        <end position="189"/>
    </location>
</feature>
<evidence type="ECO:0000313" key="8">
    <source>
        <dbReference type="EMBL" id="MBC8530470.1"/>
    </source>
</evidence>
<dbReference type="GO" id="GO:0005886">
    <property type="term" value="C:plasma membrane"/>
    <property type="evidence" value="ECO:0007669"/>
    <property type="project" value="UniProtKB-SubCell"/>
</dbReference>
<feature type="transmembrane region" description="Helical" evidence="6">
    <location>
        <begin position="15"/>
        <end position="35"/>
    </location>
</feature>
<feature type="transmembrane region" description="Helical" evidence="6">
    <location>
        <begin position="89"/>
        <end position="113"/>
    </location>
</feature>
<keyword evidence="9" id="KW-1185">Reference proteome</keyword>
<feature type="transmembrane region" description="Helical" evidence="6">
    <location>
        <begin position="204"/>
        <end position="223"/>
    </location>
</feature>
<reference evidence="8" key="1">
    <citation type="submission" date="2020-08" db="EMBL/GenBank/DDBJ databases">
        <title>Genome public.</title>
        <authorList>
            <person name="Liu C."/>
            <person name="Sun Q."/>
        </authorList>
    </citation>
    <scope>NUCLEOTIDE SEQUENCE</scope>
    <source>
        <strain evidence="8">NSJ-53</strain>
    </source>
</reference>
<feature type="transmembrane region" description="Helical" evidence="6">
    <location>
        <begin position="55"/>
        <end position="77"/>
    </location>
</feature>
<protein>
    <recommendedName>
        <fullName evidence="6">TVP38/TMEM64 family membrane protein</fullName>
    </recommendedName>
</protein>
<sequence>MDDKDERSYKIRRRVVSLVSLAVLLALFAVVAVYVGKPLLEMASDPAAFREWVEARGFMGRLALTGIMTLQVVVAMIPGEVIEIAAGYCYGPLGGMLLCLIGAAAGTCIIYGFTKLFGIRMVEAFVSREKIVSLRFLRDSRKLNLLIFIIFFMPGTPKDLITYFIGLTPMKLTTFLMISSVARIPSVISSTIGGNALGMQNYTFAILVFAVTAAVSLAGILIYRRLSSRCGEK</sequence>
<keyword evidence="5 6" id="KW-0472">Membrane</keyword>
<dbReference type="InterPro" id="IPR015414">
    <property type="entry name" value="TMEM64"/>
</dbReference>
<comment type="similarity">
    <text evidence="6">Belongs to the TVP38/TMEM64 family.</text>
</comment>
<gene>
    <name evidence="8" type="ORF">H8696_01240</name>
</gene>
<name>A0A926D161_9FIRM</name>
<proteinExistence type="inferred from homology"/>
<keyword evidence="4 6" id="KW-1133">Transmembrane helix</keyword>
<accession>A0A926D161</accession>
<comment type="subcellular location">
    <subcellularLocation>
        <location evidence="1 6">Cell membrane</location>
        <topology evidence="1 6">Multi-pass membrane protein</topology>
    </subcellularLocation>
</comment>
<keyword evidence="3 6" id="KW-0812">Transmembrane</keyword>
<dbReference type="PANTHER" id="PTHR12677:SF59">
    <property type="entry name" value="GOLGI APPARATUS MEMBRANE PROTEIN TVP38-RELATED"/>
    <property type="match status" value="1"/>
</dbReference>
<dbReference type="Pfam" id="PF09335">
    <property type="entry name" value="VTT_dom"/>
    <property type="match status" value="1"/>
</dbReference>